<organism evidence="1 2">
    <name type="scientific">Persea americana</name>
    <name type="common">Avocado</name>
    <dbReference type="NCBI Taxonomy" id="3435"/>
    <lineage>
        <taxon>Eukaryota</taxon>
        <taxon>Viridiplantae</taxon>
        <taxon>Streptophyta</taxon>
        <taxon>Embryophyta</taxon>
        <taxon>Tracheophyta</taxon>
        <taxon>Spermatophyta</taxon>
        <taxon>Magnoliopsida</taxon>
        <taxon>Magnoliidae</taxon>
        <taxon>Laurales</taxon>
        <taxon>Lauraceae</taxon>
        <taxon>Persea</taxon>
    </lineage>
</organism>
<proteinExistence type="predicted"/>
<dbReference type="Proteomes" id="UP001234297">
    <property type="component" value="Chromosome 4"/>
</dbReference>
<comment type="caution">
    <text evidence="1">The sequence shown here is derived from an EMBL/GenBank/DDBJ whole genome shotgun (WGS) entry which is preliminary data.</text>
</comment>
<dbReference type="EMBL" id="CM056812">
    <property type="protein sequence ID" value="KAJ8617071.1"/>
    <property type="molecule type" value="Genomic_DNA"/>
</dbReference>
<reference evidence="1 2" key="1">
    <citation type="journal article" date="2022" name="Hortic Res">
        <title>A haplotype resolved chromosomal level avocado genome allows analysis of novel avocado genes.</title>
        <authorList>
            <person name="Nath O."/>
            <person name="Fletcher S.J."/>
            <person name="Hayward A."/>
            <person name="Shaw L.M."/>
            <person name="Masouleh A.K."/>
            <person name="Furtado A."/>
            <person name="Henry R.J."/>
            <person name="Mitter N."/>
        </authorList>
    </citation>
    <scope>NUCLEOTIDE SEQUENCE [LARGE SCALE GENOMIC DNA]</scope>
    <source>
        <strain evidence="2">cv. Hass</strain>
    </source>
</reference>
<evidence type="ECO:0000313" key="2">
    <source>
        <dbReference type="Proteomes" id="UP001234297"/>
    </source>
</evidence>
<evidence type="ECO:0000313" key="1">
    <source>
        <dbReference type="EMBL" id="KAJ8617071.1"/>
    </source>
</evidence>
<gene>
    <name evidence="1" type="ORF">MRB53_013257</name>
</gene>
<name>A0ACC2K7H8_PERAE</name>
<keyword evidence="2" id="KW-1185">Reference proteome</keyword>
<sequence length="85" mass="8858">MLANGEKGGMMVQGALGMESGDSSDRASGRLWCEGLGYGRRRGRVLGKGFRWVAAVQEDEGCSSRVGGLREIGIGFGCGFNDGLG</sequence>
<accession>A0ACC2K7H8</accession>
<protein>
    <submittedName>
        <fullName evidence="1">Uncharacterized protein</fullName>
    </submittedName>
</protein>